<dbReference type="eggNOG" id="KOG1716">
    <property type="taxonomic scope" value="Eukaryota"/>
</dbReference>
<dbReference type="AlphaFoldDB" id="S8EEL2"/>
<evidence type="ECO:0000259" key="6">
    <source>
        <dbReference type="PROSITE" id="PS50054"/>
    </source>
</evidence>
<keyword evidence="3" id="KW-0904">Protein phosphatase</keyword>
<dbReference type="CDD" id="cd14498">
    <property type="entry name" value="DSP"/>
    <property type="match status" value="1"/>
</dbReference>
<evidence type="ECO:0000259" key="7">
    <source>
        <dbReference type="PROSITE" id="PS50056"/>
    </source>
</evidence>
<dbReference type="GO" id="GO:0007165">
    <property type="term" value="P:signal transduction"/>
    <property type="evidence" value="ECO:0007669"/>
    <property type="project" value="TreeGrafter"/>
</dbReference>
<dbReference type="Gene3D" id="3.90.190.10">
    <property type="entry name" value="Protein tyrosine phosphatase superfamily"/>
    <property type="match status" value="1"/>
</dbReference>
<protein>
    <submittedName>
        <fullName evidence="8">Phosphatases II</fullName>
    </submittedName>
</protein>
<dbReference type="InterPro" id="IPR000340">
    <property type="entry name" value="Dual-sp_phosphatase_cat-dom"/>
</dbReference>
<dbReference type="STRING" id="743788.S8EEL2"/>
<evidence type="ECO:0000256" key="4">
    <source>
        <dbReference type="ARBA" id="ARBA00047761"/>
    </source>
</evidence>
<name>S8EEL2_FOMSC</name>
<reference evidence="8 9" key="1">
    <citation type="journal article" date="2012" name="Science">
        <title>The Paleozoic origin of enzymatic lignin decomposition reconstructed from 31 fungal genomes.</title>
        <authorList>
            <person name="Floudas D."/>
            <person name="Binder M."/>
            <person name="Riley R."/>
            <person name="Barry K."/>
            <person name="Blanchette R.A."/>
            <person name="Henrissat B."/>
            <person name="Martinez A.T."/>
            <person name="Otillar R."/>
            <person name="Spatafora J.W."/>
            <person name="Yadav J.S."/>
            <person name="Aerts A."/>
            <person name="Benoit I."/>
            <person name="Boyd A."/>
            <person name="Carlson A."/>
            <person name="Copeland A."/>
            <person name="Coutinho P.M."/>
            <person name="de Vries R.P."/>
            <person name="Ferreira P."/>
            <person name="Findley K."/>
            <person name="Foster B."/>
            <person name="Gaskell J."/>
            <person name="Glotzer D."/>
            <person name="Gorecki P."/>
            <person name="Heitman J."/>
            <person name="Hesse C."/>
            <person name="Hori C."/>
            <person name="Igarashi K."/>
            <person name="Jurgens J.A."/>
            <person name="Kallen N."/>
            <person name="Kersten P."/>
            <person name="Kohler A."/>
            <person name="Kuees U."/>
            <person name="Kumar T.K.A."/>
            <person name="Kuo A."/>
            <person name="LaButti K."/>
            <person name="Larrondo L.F."/>
            <person name="Lindquist E."/>
            <person name="Ling A."/>
            <person name="Lombard V."/>
            <person name="Lucas S."/>
            <person name="Lundell T."/>
            <person name="Martin R."/>
            <person name="McLaughlin D.J."/>
            <person name="Morgenstern I."/>
            <person name="Morin E."/>
            <person name="Murat C."/>
            <person name="Nagy L.G."/>
            <person name="Nolan M."/>
            <person name="Ohm R.A."/>
            <person name="Patyshakuliyeva A."/>
            <person name="Rokas A."/>
            <person name="Ruiz-Duenas F.J."/>
            <person name="Sabat G."/>
            <person name="Salamov A."/>
            <person name="Samejima M."/>
            <person name="Schmutz J."/>
            <person name="Slot J.C."/>
            <person name="St John F."/>
            <person name="Stenlid J."/>
            <person name="Sun H."/>
            <person name="Sun S."/>
            <person name="Syed K."/>
            <person name="Tsang A."/>
            <person name="Wiebenga A."/>
            <person name="Young D."/>
            <person name="Pisabarro A."/>
            <person name="Eastwood D.C."/>
            <person name="Martin F."/>
            <person name="Cullen D."/>
            <person name="Grigoriev I.V."/>
            <person name="Hibbett D.S."/>
        </authorList>
    </citation>
    <scope>NUCLEOTIDE SEQUENCE</scope>
    <source>
        <strain evidence="9">FP-58527</strain>
    </source>
</reference>
<evidence type="ECO:0000256" key="3">
    <source>
        <dbReference type="ARBA" id="ARBA00022912"/>
    </source>
</evidence>
<dbReference type="PROSITE" id="PS50054">
    <property type="entry name" value="TYR_PHOSPHATASE_DUAL"/>
    <property type="match status" value="1"/>
</dbReference>
<evidence type="ECO:0000256" key="2">
    <source>
        <dbReference type="ARBA" id="ARBA00022801"/>
    </source>
</evidence>
<dbReference type="InterPro" id="IPR029021">
    <property type="entry name" value="Prot-tyrosine_phosphatase-like"/>
</dbReference>
<dbReference type="HOGENOM" id="CLU_027074_11_5_1"/>
<feature type="non-terminal residue" evidence="8">
    <location>
        <position position="135"/>
    </location>
</feature>
<dbReference type="InterPro" id="IPR016130">
    <property type="entry name" value="Tyr_Pase_AS"/>
</dbReference>
<comment type="catalytic activity">
    <reaction evidence="5">
        <text>O-phospho-L-threonyl-[protein] + H2O = L-threonyl-[protein] + phosphate</text>
        <dbReference type="Rhea" id="RHEA:47004"/>
        <dbReference type="Rhea" id="RHEA-COMP:11060"/>
        <dbReference type="Rhea" id="RHEA-COMP:11605"/>
        <dbReference type="ChEBI" id="CHEBI:15377"/>
        <dbReference type="ChEBI" id="CHEBI:30013"/>
        <dbReference type="ChEBI" id="CHEBI:43474"/>
        <dbReference type="ChEBI" id="CHEBI:61977"/>
        <dbReference type="EC" id="3.1.3.16"/>
    </reaction>
</comment>
<dbReference type="GO" id="GO:0004722">
    <property type="term" value="F:protein serine/threonine phosphatase activity"/>
    <property type="evidence" value="ECO:0007669"/>
    <property type="project" value="UniProtKB-EC"/>
</dbReference>
<keyword evidence="2" id="KW-0378">Hydrolase</keyword>
<dbReference type="Proteomes" id="UP000015241">
    <property type="component" value="Unassembled WGS sequence"/>
</dbReference>
<dbReference type="GO" id="GO:0005829">
    <property type="term" value="C:cytosol"/>
    <property type="evidence" value="ECO:0007669"/>
    <property type="project" value="TreeGrafter"/>
</dbReference>
<comment type="similarity">
    <text evidence="1">Belongs to the protein-tyrosine phosphatase family. Non-receptor class dual specificity subfamily.</text>
</comment>
<dbReference type="PANTHER" id="PTHR45948:SF2">
    <property type="entry name" value="DUAL SPECIFICITY PROTEIN PHOSPHATASE"/>
    <property type="match status" value="1"/>
</dbReference>
<dbReference type="SMART" id="SM00195">
    <property type="entry name" value="DSPc"/>
    <property type="match status" value="1"/>
</dbReference>
<gene>
    <name evidence="8" type="ORF">FOMPIDRAFT_6855</name>
</gene>
<dbReference type="Pfam" id="PF00782">
    <property type="entry name" value="DSPc"/>
    <property type="match status" value="1"/>
</dbReference>
<proteinExistence type="inferred from homology"/>
<evidence type="ECO:0000313" key="9">
    <source>
        <dbReference type="Proteomes" id="UP000015241"/>
    </source>
</evidence>
<dbReference type="FunFam" id="3.90.190.10:FF:000157">
    <property type="entry name" value="Protein-tyrosine phosphatase"/>
    <property type="match status" value="1"/>
</dbReference>
<dbReference type="InterPro" id="IPR020422">
    <property type="entry name" value="TYR_PHOSPHATASE_DUAL_dom"/>
</dbReference>
<keyword evidence="9" id="KW-1185">Reference proteome</keyword>
<sequence>ASLIIPRLYLSNLFTARDGIQLKHLGITHVLSVMEEEPKVPQDMGLQTLHVPIRDEVGADLLAYLEDTTEWIKVALTENDTNKVLVHCLVGMSRSATVVCAYVLATTNLSPSETIDFVVSRRCVVAPNTGFRKQL</sequence>
<dbReference type="EMBL" id="KE504132">
    <property type="protein sequence ID" value="EPT02983.1"/>
    <property type="molecule type" value="Genomic_DNA"/>
</dbReference>
<feature type="non-terminal residue" evidence="8">
    <location>
        <position position="1"/>
    </location>
</feature>
<feature type="domain" description="Tyrosine-protein phosphatase" evidence="6">
    <location>
        <begin position="1"/>
        <end position="135"/>
    </location>
</feature>
<dbReference type="GO" id="GO:0004725">
    <property type="term" value="F:protein tyrosine phosphatase activity"/>
    <property type="evidence" value="ECO:0007669"/>
    <property type="project" value="TreeGrafter"/>
</dbReference>
<evidence type="ECO:0000256" key="1">
    <source>
        <dbReference type="ARBA" id="ARBA00008601"/>
    </source>
</evidence>
<organism evidence="8 9">
    <name type="scientific">Fomitopsis schrenkii</name>
    <name type="common">Brown rot fungus</name>
    <dbReference type="NCBI Taxonomy" id="2126942"/>
    <lineage>
        <taxon>Eukaryota</taxon>
        <taxon>Fungi</taxon>
        <taxon>Dikarya</taxon>
        <taxon>Basidiomycota</taxon>
        <taxon>Agaricomycotina</taxon>
        <taxon>Agaricomycetes</taxon>
        <taxon>Polyporales</taxon>
        <taxon>Fomitopsis</taxon>
    </lineage>
</organism>
<evidence type="ECO:0000313" key="8">
    <source>
        <dbReference type="EMBL" id="EPT02983.1"/>
    </source>
</evidence>
<dbReference type="PROSITE" id="PS00383">
    <property type="entry name" value="TYR_PHOSPHATASE_1"/>
    <property type="match status" value="1"/>
</dbReference>
<comment type="catalytic activity">
    <reaction evidence="4">
        <text>O-phospho-L-seryl-[protein] + H2O = L-seryl-[protein] + phosphate</text>
        <dbReference type="Rhea" id="RHEA:20629"/>
        <dbReference type="Rhea" id="RHEA-COMP:9863"/>
        <dbReference type="Rhea" id="RHEA-COMP:11604"/>
        <dbReference type="ChEBI" id="CHEBI:15377"/>
        <dbReference type="ChEBI" id="CHEBI:29999"/>
        <dbReference type="ChEBI" id="CHEBI:43474"/>
        <dbReference type="ChEBI" id="CHEBI:83421"/>
        <dbReference type="EC" id="3.1.3.16"/>
    </reaction>
</comment>
<dbReference type="PANTHER" id="PTHR45948">
    <property type="entry name" value="DUAL SPECIFICITY PROTEIN PHOSPHATASE DDB_G0269404-RELATED"/>
    <property type="match status" value="1"/>
</dbReference>
<accession>S8EEL2</accession>
<dbReference type="SUPFAM" id="SSF52799">
    <property type="entry name" value="(Phosphotyrosine protein) phosphatases II"/>
    <property type="match status" value="1"/>
</dbReference>
<dbReference type="PROSITE" id="PS50056">
    <property type="entry name" value="TYR_PHOSPHATASE_2"/>
    <property type="match status" value="1"/>
</dbReference>
<dbReference type="InterPro" id="IPR000387">
    <property type="entry name" value="Tyr_Pase_dom"/>
</dbReference>
<dbReference type="InParanoid" id="S8EEL2"/>
<evidence type="ECO:0000256" key="5">
    <source>
        <dbReference type="ARBA" id="ARBA00048336"/>
    </source>
</evidence>
<dbReference type="OrthoDB" id="2017893at2759"/>
<feature type="domain" description="Tyrosine specific protein phosphatases" evidence="7">
    <location>
        <begin position="59"/>
        <end position="122"/>
    </location>
</feature>